<evidence type="ECO:0000256" key="1">
    <source>
        <dbReference type="ARBA" id="ARBA00010944"/>
    </source>
</evidence>
<feature type="domain" description="RmlD-like substrate binding" evidence="3">
    <location>
        <begin position="1"/>
        <end position="274"/>
    </location>
</feature>
<accession>A0A0M0G2G0</accession>
<dbReference type="Gene3D" id="3.90.25.10">
    <property type="entry name" value="UDP-galactose 4-epimerase, domain 1"/>
    <property type="match status" value="1"/>
</dbReference>
<gene>
    <name evidence="4" type="ORF">AF331_16680</name>
</gene>
<protein>
    <recommendedName>
        <fullName evidence="2">dTDP-4-dehydrorhamnose reductase</fullName>
        <ecNumber evidence="2">1.1.1.133</ecNumber>
    </recommendedName>
</protein>
<dbReference type="NCBIfam" id="TIGR01214">
    <property type="entry name" value="rmlD"/>
    <property type="match status" value="1"/>
</dbReference>
<dbReference type="FunFam" id="3.40.50.720:FF:000159">
    <property type="entry name" value="dTDP-4-dehydrorhamnose reductase"/>
    <property type="match status" value="1"/>
</dbReference>
<comment type="similarity">
    <text evidence="1 2">Belongs to the dTDP-4-dehydrorhamnose reductase family.</text>
</comment>
<dbReference type="PANTHER" id="PTHR10491">
    <property type="entry name" value="DTDP-4-DEHYDRORHAMNOSE REDUCTASE"/>
    <property type="match status" value="1"/>
</dbReference>
<dbReference type="Gene3D" id="3.40.50.720">
    <property type="entry name" value="NAD(P)-binding Rossmann-like Domain"/>
    <property type="match status" value="1"/>
</dbReference>
<dbReference type="InterPro" id="IPR036291">
    <property type="entry name" value="NAD(P)-bd_dom_sf"/>
</dbReference>
<comment type="caution">
    <text evidence="4">The sequence shown here is derived from an EMBL/GenBank/DDBJ whole genome shotgun (WGS) entry which is preliminary data.</text>
</comment>
<dbReference type="InterPro" id="IPR005913">
    <property type="entry name" value="dTDP_dehydrorham_reduct"/>
</dbReference>
<evidence type="ECO:0000313" key="5">
    <source>
        <dbReference type="Proteomes" id="UP000037405"/>
    </source>
</evidence>
<comment type="function">
    <text evidence="2">Catalyzes the reduction of dTDP-6-deoxy-L-lyxo-4-hexulose to yield dTDP-L-rhamnose.</text>
</comment>
<dbReference type="GO" id="GO:0008831">
    <property type="term" value="F:dTDP-4-dehydrorhamnose reductase activity"/>
    <property type="evidence" value="ECO:0007669"/>
    <property type="project" value="UniProtKB-EC"/>
</dbReference>
<evidence type="ECO:0000259" key="3">
    <source>
        <dbReference type="Pfam" id="PF04321"/>
    </source>
</evidence>
<dbReference type="CDD" id="cd05254">
    <property type="entry name" value="dTDP_HR_like_SDR_e"/>
    <property type="match status" value="1"/>
</dbReference>
<dbReference type="PATRIC" id="fig|189381.12.peg.4329"/>
<dbReference type="EC" id="1.1.1.133" evidence="2"/>
<dbReference type="OrthoDB" id="9803892at2"/>
<dbReference type="AlphaFoldDB" id="A0A0M0G2G0"/>
<sequence length="276" mass="30101">MTIMITGGSGQLGSEIIRQLRDAGRPFLAPQRAECDVTDVKQTKDFVYRCSPDIIIHCAAFTDVERAEEEQERAFLVNATGTKHIAEAASAVGAVLVYISTDYVFDGKKKDPYGEGDHPVPLNVYGRSKLAGEEAVREAISRHYIVRTSWVFGGAGPNFIKKILTLSKTKDTLKVVDDVMGSPTYTVDLAGAILRLIQTDRFGTFHLANGGACSWYDLAAEAIRLSGSGTTILPCSSEAYPSKAVRPRYSVLGNHKTQPLPQWQTAVKRYLASISV</sequence>
<dbReference type="Proteomes" id="UP000037405">
    <property type="component" value="Unassembled WGS sequence"/>
</dbReference>
<keyword evidence="2" id="KW-0521">NADP</keyword>
<dbReference type="Pfam" id="PF04321">
    <property type="entry name" value="RmlD_sub_bind"/>
    <property type="match status" value="1"/>
</dbReference>
<keyword evidence="2" id="KW-0560">Oxidoreductase</keyword>
<dbReference type="InterPro" id="IPR029903">
    <property type="entry name" value="RmlD-like-bd"/>
</dbReference>
<dbReference type="EMBL" id="LGUE01000005">
    <property type="protein sequence ID" value="KON83797.1"/>
    <property type="molecule type" value="Genomic_DNA"/>
</dbReference>
<dbReference type="STRING" id="189381.GCA_900166615_02192"/>
<reference evidence="5" key="1">
    <citation type="submission" date="2015-07" db="EMBL/GenBank/DDBJ databases">
        <title>Fjat-14235 jcm11544.</title>
        <authorList>
            <person name="Liu B."/>
            <person name="Wang J."/>
            <person name="Zhu Y."/>
            <person name="Liu G."/>
            <person name="Chen Q."/>
            <person name="Chen Z."/>
            <person name="Lan J."/>
            <person name="Che J."/>
            <person name="Ge C."/>
            <person name="Shi H."/>
            <person name="Pan Z."/>
            <person name="Liu X."/>
        </authorList>
    </citation>
    <scope>NUCLEOTIDE SEQUENCE [LARGE SCALE GENOMIC DNA]</scope>
    <source>
        <strain evidence="5">JCM 11544</strain>
    </source>
</reference>
<evidence type="ECO:0000256" key="2">
    <source>
        <dbReference type="RuleBase" id="RU364082"/>
    </source>
</evidence>
<dbReference type="GO" id="GO:0019305">
    <property type="term" value="P:dTDP-rhamnose biosynthetic process"/>
    <property type="evidence" value="ECO:0007669"/>
    <property type="project" value="UniProtKB-UniPathway"/>
</dbReference>
<organism evidence="4 5">
    <name type="scientific">Rossellomorea marisflavi</name>
    <dbReference type="NCBI Taxonomy" id="189381"/>
    <lineage>
        <taxon>Bacteria</taxon>
        <taxon>Bacillati</taxon>
        <taxon>Bacillota</taxon>
        <taxon>Bacilli</taxon>
        <taxon>Bacillales</taxon>
        <taxon>Bacillaceae</taxon>
        <taxon>Rossellomorea</taxon>
    </lineage>
</organism>
<evidence type="ECO:0000313" key="4">
    <source>
        <dbReference type="EMBL" id="KON83797.1"/>
    </source>
</evidence>
<comment type="pathway">
    <text evidence="2">Carbohydrate biosynthesis; dTDP-L-rhamnose biosynthesis.</text>
</comment>
<dbReference type="UniPathway" id="UPA00124"/>
<dbReference type="SUPFAM" id="SSF51735">
    <property type="entry name" value="NAD(P)-binding Rossmann-fold domains"/>
    <property type="match status" value="1"/>
</dbReference>
<dbReference type="GO" id="GO:0005829">
    <property type="term" value="C:cytosol"/>
    <property type="evidence" value="ECO:0007669"/>
    <property type="project" value="TreeGrafter"/>
</dbReference>
<name>A0A0M0G2G0_9BACI</name>
<proteinExistence type="inferred from homology"/>
<dbReference type="PANTHER" id="PTHR10491:SF4">
    <property type="entry name" value="METHIONINE ADENOSYLTRANSFERASE 2 SUBUNIT BETA"/>
    <property type="match status" value="1"/>
</dbReference>
<keyword evidence="5" id="KW-1185">Reference proteome</keyword>